<accession>A0A1E3QAQ2</accession>
<reference evidence="4 5" key="1">
    <citation type="journal article" date="2016" name="Proc. Natl. Acad. Sci. U.S.A.">
        <title>Comparative genomics of biotechnologically important yeasts.</title>
        <authorList>
            <person name="Riley R."/>
            <person name="Haridas S."/>
            <person name="Wolfe K.H."/>
            <person name="Lopes M.R."/>
            <person name="Hittinger C.T."/>
            <person name="Goeker M."/>
            <person name="Salamov A.A."/>
            <person name="Wisecaver J.H."/>
            <person name="Long T.M."/>
            <person name="Calvey C.H."/>
            <person name="Aerts A.L."/>
            <person name="Barry K.W."/>
            <person name="Choi C."/>
            <person name="Clum A."/>
            <person name="Coughlan A.Y."/>
            <person name="Deshpande S."/>
            <person name="Douglass A.P."/>
            <person name="Hanson S.J."/>
            <person name="Klenk H.-P."/>
            <person name="LaButti K.M."/>
            <person name="Lapidus A."/>
            <person name="Lindquist E.A."/>
            <person name="Lipzen A.M."/>
            <person name="Meier-Kolthoff J.P."/>
            <person name="Ohm R.A."/>
            <person name="Otillar R.P."/>
            <person name="Pangilinan J.L."/>
            <person name="Peng Y."/>
            <person name="Rokas A."/>
            <person name="Rosa C.A."/>
            <person name="Scheuner C."/>
            <person name="Sibirny A.A."/>
            <person name="Slot J.C."/>
            <person name="Stielow J.B."/>
            <person name="Sun H."/>
            <person name="Kurtzman C.P."/>
            <person name="Blackwell M."/>
            <person name="Grigoriev I.V."/>
            <person name="Jeffries T.W."/>
        </authorList>
    </citation>
    <scope>NUCLEOTIDE SEQUENCE [LARGE SCALE GENOMIC DNA]</scope>
    <source>
        <strain evidence="4 5">NRRL Y-11557</strain>
    </source>
</reference>
<name>A0A1E3QAQ2_LIPST</name>
<comment type="subcellular location">
    <subcellularLocation>
        <location evidence="3">Mitochondrion inner membrane</location>
    </subcellularLocation>
</comment>
<evidence type="ECO:0000256" key="2">
    <source>
        <dbReference type="ARBA" id="ARBA00023157"/>
    </source>
</evidence>
<dbReference type="AlphaFoldDB" id="A0A1E3QAQ2"/>
<keyword evidence="3" id="KW-0496">Mitochondrion</keyword>
<evidence type="ECO:0000313" key="4">
    <source>
        <dbReference type="EMBL" id="ODQ74574.1"/>
    </source>
</evidence>
<keyword evidence="3" id="KW-0143">Chaperone</keyword>
<dbReference type="InterPro" id="IPR013892">
    <property type="entry name" value="Cyt_c_biogenesis_Cmc1-like"/>
</dbReference>
<keyword evidence="5" id="KW-1185">Reference proteome</keyword>
<dbReference type="OrthoDB" id="6224010at2759"/>
<keyword evidence="3" id="KW-0472">Membrane</keyword>
<dbReference type="GO" id="GO:0005743">
    <property type="term" value="C:mitochondrial inner membrane"/>
    <property type="evidence" value="ECO:0007669"/>
    <property type="project" value="UniProtKB-SubCell"/>
</dbReference>
<evidence type="ECO:0000256" key="3">
    <source>
        <dbReference type="RuleBase" id="RU364104"/>
    </source>
</evidence>
<sequence>MSEADRKPVPLWMLSPKDEGEINERQGKFARAKCKDVLMAFTECNRGRLLSTSWACRKETDEMMECMLHYMQPAFREHIANEFIEEKKQLILKTRQENTELQNRAQRI</sequence>
<comment type="similarity">
    <text evidence="1 3">Belongs to the CMC family.</text>
</comment>
<evidence type="ECO:0000313" key="5">
    <source>
        <dbReference type="Proteomes" id="UP000094385"/>
    </source>
</evidence>
<dbReference type="EMBL" id="KV454292">
    <property type="protein sequence ID" value="ODQ74574.1"/>
    <property type="molecule type" value="Genomic_DNA"/>
</dbReference>
<dbReference type="Proteomes" id="UP000094385">
    <property type="component" value="Unassembled WGS sequence"/>
</dbReference>
<gene>
    <name evidence="4" type="ORF">LIPSTDRAFT_257966</name>
</gene>
<organism evidence="4 5">
    <name type="scientific">Lipomyces starkeyi NRRL Y-11557</name>
    <dbReference type="NCBI Taxonomy" id="675824"/>
    <lineage>
        <taxon>Eukaryota</taxon>
        <taxon>Fungi</taxon>
        <taxon>Dikarya</taxon>
        <taxon>Ascomycota</taxon>
        <taxon>Saccharomycotina</taxon>
        <taxon>Lipomycetes</taxon>
        <taxon>Lipomycetales</taxon>
        <taxon>Lipomycetaceae</taxon>
        <taxon>Lipomyces</taxon>
    </lineage>
</organism>
<protein>
    <recommendedName>
        <fullName evidence="3">COX assembly mitochondrial protein</fullName>
    </recommendedName>
</protein>
<evidence type="ECO:0000256" key="1">
    <source>
        <dbReference type="ARBA" id="ARBA00007347"/>
    </source>
</evidence>
<keyword evidence="2" id="KW-1015">Disulfide bond</keyword>
<dbReference type="Pfam" id="PF08583">
    <property type="entry name" value="Cmc1"/>
    <property type="match status" value="1"/>
</dbReference>
<comment type="function">
    <text evidence="3">Required for mitochondrial cytochrome c oxidase (COX) assembly and respiration.</text>
</comment>
<proteinExistence type="inferred from homology"/>
<keyword evidence="3" id="KW-0999">Mitochondrion inner membrane</keyword>